<dbReference type="KEGG" id="ifl:C1H71_19985"/>
<keyword evidence="1" id="KW-1133">Transmembrane helix</keyword>
<protein>
    <submittedName>
        <fullName evidence="2">Uncharacterized protein</fullName>
    </submittedName>
</protein>
<name>A0A7G3GF45_9NEIS</name>
<organism evidence="2 4">
    <name type="scientific">Iodobacter fluviatilis</name>
    <dbReference type="NCBI Taxonomy" id="537"/>
    <lineage>
        <taxon>Bacteria</taxon>
        <taxon>Pseudomonadati</taxon>
        <taxon>Pseudomonadota</taxon>
        <taxon>Betaproteobacteria</taxon>
        <taxon>Neisseriales</taxon>
        <taxon>Chitinibacteraceae</taxon>
        <taxon>Iodobacter</taxon>
    </lineage>
</organism>
<reference evidence="2 4" key="1">
    <citation type="submission" date="2018-01" db="EMBL/GenBank/DDBJ databases">
        <title>Genome sequence of Iodobacter sp. strain PCH194 isolated from Indian Trans-Himalaya.</title>
        <authorList>
            <person name="Kumar V."/>
            <person name="Thakur V."/>
            <person name="Kumar S."/>
            <person name="Singh D."/>
        </authorList>
    </citation>
    <scope>NUCLEOTIDE SEQUENCE [LARGE SCALE GENOMIC DNA]</scope>
    <source>
        <strain evidence="2 4">PCH194</strain>
    </source>
</reference>
<gene>
    <name evidence="2" type="ORF">C1H71_00050</name>
    <name evidence="3" type="ORF">C1H71_19985</name>
</gene>
<evidence type="ECO:0000313" key="4">
    <source>
        <dbReference type="Proteomes" id="UP000515917"/>
    </source>
</evidence>
<evidence type="ECO:0000256" key="1">
    <source>
        <dbReference type="SAM" id="Phobius"/>
    </source>
</evidence>
<accession>A0A7G3GF45</accession>
<keyword evidence="4" id="KW-1185">Reference proteome</keyword>
<evidence type="ECO:0000313" key="2">
    <source>
        <dbReference type="EMBL" id="QBC45583.1"/>
    </source>
</evidence>
<feature type="transmembrane region" description="Helical" evidence="1">
    <location>
        <begin position="49"/>
        <end position="74"/>
    </location>
</feature>
<keyword evidence="1" id="KW-0472">Membrane</keyword>
<dbReference type="Proteomes" id="UP000515917">
    <property type="component" value="Chromosome"/>
</dbReference>
<sequence length="77" mass="8067">MCAAGTPARAPCPAGQTTKVVQAYVIDPSQQNNFEAATAPFDYAYASGIWALAFSTVVGLYFVSHGIGLVLGMIRRG</sequence>
<dbReference type="EMBL" id="CP025781">
    <property type="protein sequence ID" value="QBC45583.1"/>
    <property type="molecule type" value="Genomic_DNA"/>
</dbReference>
<keyword evidence="1" id="KW-0812">Transmembrane</keyword>
<evidence type="ECO:0000313" key="3">
    <source>
        <dbReference type="EMBL" id="QBC45833.1"/>
    </source>
</evidence>
<dbReference type="EMBL" id="CP025781">
    <property type="protein sequence ID" value="QBC45833.1"/>
    <property type="molecule type" value="Genomic_DNA"/>
</dbReference>
<dbReference type="AlphaFoldDB" id="A0A7G3GF45"/>
<dbReference type="KEGG" id="ifl:C1H71_00050"/>
<proteinExistence type="predicted"/>